<name>A0A1Y5SXP8_9RHOB</name>
<feature type="signal peptide" evidence="1">
    <location>
        <begin position="1"/>
        <end position="21"/>
    </location>
</feature>
<keyword evidence="3" id="KW-1185">Reference proteome</keyword>
<dbReference type="OrthoDB" id="7742065at2"/>
<evidence type="ECO:0000313" key="2">
    <source>
        <dbReference type="EMBL" id="SLN51071.1"/>
    </source>
</evidence>
<proteinExistence type="predicted"/>
<dbReference type="Proteomes" id="UP000193827">
    <property type="component" value="Unassembled WGS sequence"/>
</dbReference>
<protein>
    <submittedName>
        <fullName evidence="2">Uncharacterized protein</fullName>
    </submittedName>
</protein>
<accession>A0A1Y5SXP8</accession>
<gene>
    <name evidence="2" type="ORF">PEL8287_02679</name>
</gene>
<sequence length="195" mass="20496">MKHHFLFGLVLAFMLTAPALAGPVSIGFEGPPEGPAPTDMSEDGYTIVAKNMAISSSLKSGDGTDGSNEIESIMGANGTLTITRPGVPFRFVSLDWQAENATATIRVQGFRNGKEVAIDTYTVTGPSGYIHFRAEALSGATLDKLVIHPQRDQLGVGALDAVVLDEAPGNLQTSDNAPVTRKSMKEFLSGSNAMA</sequence>
<reference evidence="2 3" key="1">
    <citation type="submission" date="2017-03" db="EMBL/GenBank/DDBJ databases">
        <authorList>
            <person name="Afonso C.L."/>
            <person name="Miller P.J."/>
            <person name="Scott M.A."/>
            <person name="Spackman E."/>
            <person name="Goraichik I."/>
            <person name="Dimitrov K.M."/>
            <person name="Suarez D.L."/>
            <person name="Swayne D.E."/>
        </authorList>
    </citation>
    <scope>NUCLEOTIDE SEQUENCE [LARGE SCALE GENOMIC DNA]</scope>
    <source>
        <strain evidence="2 3">CECT 8287</strain>
    </source>
</reference>
<evidence type="ECO:0000256" key="1">
    <source>
        <dbReference type="SAM" id="SignalP"/>
    </source>
</evidence>
<keyword evidence="1" id="KW-0732">Signal</keyword>
<dbReference type="AlphaFoldDB" id="A0A1Y5SXP8"/>
<organism evidence="2 3">
    <name type="scientific">Roseovarius litorisediminis</name>
    <dbReference type="NCBI Taxonomy" id="1312363"/>
    <lineage>
        <taxon>Bacteria</taxon>
        <taxon>Pseudomonadati</taxon>
        <taxon>Pseudomonadota</taxon>
        <taxon>Alphaproteobacteria</taxon>
        <taxon>Rhodobacterales</taxon>
        <taxon>Roseobacteraceae</taxon>
        <taxon>Roseovarius</taxon>
    </lineage>
</organism>
<dbReference type="EMBL" id="FWFL01000006">
    <property type="protein sequence ID" value="SLN51071.1"/>
    <property type="molecule type" value="Genomic_DNA"/>
</dbReference>
<evidence type="ECO:0000313" key="3">
    <source>
        <dbReference type="Proteomes" id="UP000193827"/>
    </source>
</evidence>
<dbReference type="RefSeq" id="WP_085892894.1">
    <property type="nucleotide sequence ID" value="NZ_FWFL01000006.1"/>
</dbReference>
<feature type="chain" id="PRO_5012486761" evidence="1">
    <location>
        <begin position="22"/>
        <end position="195"/>
    </location>
</feature>